<evidence type="ECO:0000259" key="2">
    <source>
        <dbReference type="Pfam" id="PF22106"/>
    </source>
</evidence>
<dbReference type="Gene3D" id="3.90.930.50">
    <property type="match status" value="1"/>
</dbReference>
<dbReference type="InterPro" id="IPR018640">
    <property type="entry name" value="DUF2063"/>
</dbReference>
<dbReference type="Pfam" id="PF22106">
    <property type="entry name" value="NGO1945_C"/>
    <property type="match status" value="1"/>
</dbReference>
<organism evidence="3 4">
    <name type="scientific">Pseudomonas chlororaphis</name>
    <dbReference type="NCBI Taxonomy" id="587753"/>
    <lineage>
        <taxon>Bacteria</taxon>
        <taxon>Pseudomonadati</taxon>
        <taxon>Pseudomonadota</taxon>
        <taxon>Gammaproteobacteria</taxon>
        <taxon>Pseudomonadales</taxon>
        <taxon>Pseudomonadaceae</taxon>
        <taxon>Pseudomonas</taxon>
    </lineage>
</organism>
<dbReference type="Proteomes" id="UP000032748">
    <property type="component" value="Chromosome"/>
</dbReference>
<dbReference type="KEGG" id="pcz:PCL1606_34160"/>
<evidence type="ECO:0000313" key="4">
    <source>
        <dbReference type="Proteomes" id="UP000032748"/>
    </source>
</evidence>
<evidence type="ECO:0000259" key="1">
    <source>
        <dbReference type="Pfam" id="PF09836"/>
    </source>
</evidence>
<dbReference type="Gene3D" id="1.10.150.690">
    <property type="entry name" value="DUF2063"/>
    <property type="match status" value="1"/>
</dbReference>
<feature type="domain" description="Putative DNA-binding" evidence="1">
    <location>
        <begin position="11"/>
        <end position="96"/>
    </location>
</feature>
<feature type="domain" description="NGO1945-like C-terminal" evidence="2">
    <location>
        <begin position="149"/>
        <end position="245"/>
    </location>
</feature>
<dbReference type="Pfam" id="PF09836">
    <property type="entry name" value="DUF2063"/>
    <property type="match status" value="1"/>
</dbReference>
<dbReference type="PATRIC" id="fig|587753.10.peg.3404"/>
<dbReference type="InterPro" id="IPR044922">
    <property type="entry name" value="DUF2063_N_sf"/>
</dbReference>
<dbReference type="EMBL" id="CP011110">
    <property type="protein sequence ID" value="AKA24867.1"/>
    <property type="molecule type" value="Genomic_DNA"/>
</dbReference>
<reference evidence="3 4" key="1">
    <citation type="journal article" date="2015" name="Mol. Plant Microbe Interact.">
        <title>Comparative Genomic Analysis of Pseudomonas chlororaphis PCL1606 Reveals New Insight into Antifungal Compounds Involved in Biocontrol.</title>
        <authorList>
            <person name="Calderon C.E."/>
            <person name="Ramos C."/>
            <person name="de Vicente A."/>
            <person name="Cazorla F.M."/>
        </authorList>
    </citation>
    <scope>NUCLEOTIDE SEQUENCE [LARGE SCALE GENOMIC DNA]</scope>
    <source>
        <strain evidence="3 4">PCL1606</strain>
    </source>
</reference>
<evidence type="ECO:0000313" key="3">
    <source>
        <dbReference type="EMBL" id="AKA24867.1"/>
    </source>
</evidence>
<dbReference type="AlphaFoldDB" id="A0A0D5Y1I9"/>
<proteinExistence type="predicted"/>
<protein>
    <submittedName>
        <fullName evidence="3">Uncharacterized protein</fullName>
    </submittedName>
</protein>
<sequence>MDKPTSDLAARQQALTAYLRDPEHCAMPEDMDPARVEIYRELVFDNLRSLLGNTFPVVRALLGEQDWCRLLRMFLREHRCATPKFGEIAAEFVAWMASAPASLQDTRWPAFLLELSHYEWIEMALQQADAEPLPASDPDLLLASPLRLSPLAWPLAYAWPVQRLGPACRPTAPGEAPTLLLIRRDADYRVRFSELSPLAWRLLQRLEEFPELTGRAQLHALAQEAGLDDRDTLIAEGQRLLRQMHGQGIIGSAR</sequence>
<dbReference type="OrthoDB" id="4146344at2"/>
<gene>
    <name evidence="3" type="ORF">PCL1606_34160</name>
</gene>
<name>A0A0D5Y1I9_9PSED</name>
<dbReference type="InterPro" id="IPR054098">
    <property type="entry name" value="NGO1945-like_C"/>
</dbReference>
<accession>A0A0D5Y1I9</accession>
<dbReference type="RefSeq" id="WP_045883582.1">
    <property type="nucleotide sequence ID" value="NZ_CP011110.1"/>
</dbReference>